<dbReference type="EMBL" id="GGEC01044873">
    <property type="protein sequence ID" value="MBX25357.1"/>
    <property type="molecule type" value="Transcribed_RNA"/>
</dbReference>
<reference evidence="1" key="1">
    <citation type="submission" date="2018-02" db="EMBL/GenBank/DDBJ databases">
        <title>Rhizophora mucronata_Transcriptome.</title>
        <authorList>
            <person name="Meera S.P."/>
            <person name="Sreeshan A."/>
            <person name="Augustine A."/>
        </authorList>
    </citation>
    <scope>NUCLEOTIDE SEQUENCE</scope>
    <source>
        <tissue evidence="1">Leaf</tissue>
    </source>
</reference>
<sequence>MVMLPLLKQTQTLPIKHNPRLTQPSCQHLKQLLNGAPKMEIITLKELFQCSNKGGLIHIRQILGKAKLLVFS</sequence>
<evidence type="ECO:0000313" key="1">
    <source>
        <dbReference type="EMBL" id="MBX25357.1"/>
    </source>
</evidence>
<dbReference type="AlphaFoldDB" id="A0A2P2M573"/>
<proteinExistence type="predicted"/>
<protein>
    <submittedName>
        <fullName evidence="1">Uncharacterized protein</fullName>
    </submittedName>
</protein>
<name>A0A2P2M573_RHIMU</name>
<organism evidence="1">
    <name type="scientific">Rhizophora mucronata</name>
    <name type="common">Asiatic mangrove</name>
    <dbReference type="NCBI Taxonomy" id="61149"/>
    <lineage>
        <taxon>Eukaryota</taxon>
        <taxon>Viridiplantae</taxon>
        <taxon>Streptophyta</taxon>
        <taxon>Embryophyta</taxon>
        <taxon>Tracheophyta</taxon>
        <taxon>Spermatophyta</taxon>
        <taxon>Magnoliopsida</taxon>
        <taxon>eudicotyledons</taxon>
        <taxon>Gunneridae</taxon>
        <taxon>Pentapetalae</taxon>
        <taxon>rosids</taxon>
        <taxon>fabids</taxon>
        <taxon>Malpighiales</taxon>
        <taxon>Rhizophoraceae</taxon>
        <taxon>Rhizophora</taxon>
    </lineage>
</organism>
<accession>A0A2P2M573</accession>